<gene>
    <name evidence="3" type="ORF">E2N93_05205</name>
</gene>
<dbReference type="EMBL" id="SNUZ01000007">
    <property type="protein sequence ID" value="MCL3787415.1"/>
    <property type="molecule type" value="Genomic_DNA"/>
</dbReference>
<reference evidence="3 4" key="1">
    <citation type="submission" date="2019-03" db="EMBL/GenBank/DDBJ databases">
        <authorList>
            <person name="Molinero N."/>
            <person name="Sanchez B."/>
            <person name="Walker A."/>
            <person name="Duncan S."/>
            <person name="Delgado S."/>
            <person name="Margolles A."/>
        </authorList>
    </citation>
    <scope>NUCLEOTIDE SEQUENCE [LARGE SCALE GENOMIC DNA]</scope>
    <source>
        <strain evidence="3 4">IPLA60002</strain>
    </source>
</reference>
<dbReference type="InterPro" id="IPR004437">
    <property type="entry name" value="ParB/RepB/Spo0J"/>
</dbReference>
<evidence type="ECO:0000313" key="3">
    <source>
        <dbReference type="EMBL" id="MCL3787415.1"/>
    </source>
</evidence>
<dbReference type="Pfam" id="PF02195">
    <property type="entry name" value="ParB_N"/>
    <property type="match status" value="1"/>
</dbReference>
<name>A0ABT0NGN7_9FIRM</name>
<dbReference type="Gene3D" id="3.90.1530.30">
    <property type="match status" value="1"/>
</dbReference>
<dbReference type="InterPro" id="IPR003115">
    <property type="entry name" value="ParB_N"/>
</dbReference>
<dbReference type="SMART" id="SM00470">
    <property type="entry name" value="ParB"/>
    <property type="match status" value="1"/>
</dbReference>
<dbReference type="CDD" id="cd16407">
    <property type="entry name" value="ParB_N_like"/>
    <property type="match status" value="1"/>
</dbReference>
<dbReference type="PANTHER" id="PTHR33375">
    <property type="entry name" value="CHROMOSOME-PARTITIONING PROTEIN PARB-RELATED"/>
    <property type="match status" value="1"/>
</dbReference>
<sequence>MKETKMSAEKVVKEHKPKLMNIKLEKLHPFESHPYKVLDDVSMTELVESIKEYGLLNRIIVRPLEDKQDEYEIISGHRRVHAAEILEMKEVPAVVHFIDRDQATILMVDSNCQRENLSLMEKARSYRMKLDAIKHQGTSRQNVEKSEVSAELISENDSGRTVQRLIRLTYLVPELQEYLDNGKMKMLPAYELSFLNEEAQRDVIDRIDETESFPSHAQARRMRAAFEEGTLDYDTVAEIMAEVKPNQIEKLKIPMDDIRKYFPREYTPVQMVECITKMLENNQRKEKHRTEDLYR</sequence>
<evidence type="ECO:0000259" key="2">
    <source>
        <dbReference type="SMART" id="SM00470"/>
    </source>
</evidence>
<dbReference type="SUPFAM" id="SSF109709">
    <property type="entry name" value="KorB DNA-binding domain-like"/>
    <property type="match status" value="1"/>
</dbReference>
<dbReference type="InterPro" id="IPR036086">
    <property type="entry name" value="ParB/Sulfiredoxin_sf"/>
</dbReference>
<comment type="caution">
    <text evidence="3">The sequence shown here is derived from an EMBL/GenBank/DDBJ whole genome shotgun (WGS) entry which is preliminary data.</text>
</comment>
<dbReference type="Gene3D" id="1.10.10.2830">
    <property type="match status" value="1"/>
</dbReference>
<dbReference type="PANTHER" id="PTHR33375:SF1">
    <property type="entry name" value="CHROMOSOME-PARTITIONING PROTEIN PARB-RELATED"/>
    <property type="match status" value="1"/>
</dbReference>
<dbReference type="Proteomes" id="UP001056693">
    <property type="component" value="Unassembled WGS sequence"/>
</dbReference>
<dbReference type="NCBIfam" id="TIGR00180">
    <property type="entry name" value="parB_part"/>
    <property type="match status" value="1"/>
</dbReference>
<evidence type="ECO:0000256" key="1">
    <source>
        <dbReference type="ARBA" id="ARBA00006295"/>
    </source>
</evidence>
<accession>A0ABT0NGN7</accession>
<comment type="similarity">
    <text evidence="1">Belongs to the ParB family.</text>
</comment>
<proteinExistence type="inferred from homology"/>
<dbReference type="RefSeq" id="WP_249376435.1">
    <property type="nucleotide sequence ID" value="NZ_SNUZ01000007.1"/>
</dbReference>
<feature type="domain" description="ParB-like N-terminal" evidence="2">
    <location>
        <begin position="20"/>
        <end position="112"/>
    </location>
</feature>
<organism evidence="3 4">
    <name type="scientific">Ruminococcus bromii</name>
    <dbReference type="NCBI Taxonomy" id="40518"/>
    <lineage>
        <taxon>Bacteria</taxon>
        <taxon>Bacillati</taxon>
        <taxon>Bacillota</taxon>
        <taxon>Clostridia</taxon>
        <taxon>Eubacteriales</taxon>
        <taxon>Oscillospiraceae</taxon>
        <taxon>Ruminococcus</taxon>
    </lineage>
</organism>
<protein>
    <submittedName>
        <fullName evidence="3">ParB/RepB/Spo0J family partition protein</fullName>
    </submittedName>
</protein>
<dbReference type="InterPro" id="IPR050336">
    <property type="entry name" value="Chromosome_partition/occlusion"/>
</dbReference>
<dbReference type="SUPFAM" id="SSF110849">
    <property type="entry name" value="ParB/Sulfiredoxin"/>
    <property type="match status" value="1"/>
</dbReference>
<keyword evidence="4" id="KW-1185">Reference proteome</keyword>
<evidence type="ECO:0000313" key="4">
    <source>
        <dbReference type="Proteomes" id="UP001056693"/>
    </source>
</evidence>